<sequence length="281" mass="30172">MSAAATRLLRDPVSALGLAIVLFAVFVAAFAPQLAPYPEDAYESHLLQRLRPPSAEFPFGTDNLGRDILSRVILGTRSALAVALSVVVAAMAIGIPVGLFAGWRDNWVSDVLMRVTDVFLAVPQLILALALGQLMRPGIETAMVALALTYWPFFARTVFAETRRLRSALFVDALAGIGARPSRILLLHVLPNALPAVLVRATIGMGFTILTAAILGFLGVGAAPPSPDWGLAVAEARQHLPEAWWFPTFPGLAILLLVLGFNLLGDGLRDAADPRLRRSRR</sequence>
<evidence type="ECO:0000256" key="8">
    <source>
        <dbReference type="ARBA" id="ARBA00023136"/>
    </source>
</evidence>
<evidence type="ECO:0000256" key="6">
    <source>
        <dbReference type="ARBA" id="ARBA00022927"/>
    </source>
</evidence>
<keyword evidence="12" id="KW-1185">Reference proteome</keyword>
<dbReference type="InterPro" id="IPR035906">
    <property type="entry name" value="MetI-like_sf"/>
</dbReference>
<evidence type="ECO:0000256" key="3">
    <source>
        <dbReference type="ARBA" id="ARBA00022475"/>
    </source>
</evidence>
<evidence type="ECO:0000256" key="1">
    <source>
        <dbReference type="ARBA" id="ARBA00004651"/>
    </source>
</evidence>
<dbReference type="Proteomes" id="UP000597507">
    <property type="component" value="Unassembled WGS sequence"/>
</dbReference>
<keyword evidence="8 9" id="KW-0472">Membrane</keyword>
<dbReference type="Pfam" id="PF12911">
    <property type="entry name" value="OppC_N"/>
    <property type="match status" value="1"/>
</dbReference>
<evidence type="ECO:0000256" key="4">
    <source>
        <dbReference type="ARBA" id="ARBA00022692"/>
    </source>
</evidence>
<dbReference type="GO" id="GO:0055085">
    <property type="term" value="P:transmembrane transport"/>
    <property type="evidence" value="ECO:0007669"/>
    <property type="project" value="InterPro"/>
</dbReference>
<dbReference type="RefSeq" id="WP_188898882.1">
    <property type="nucleotide sequence ID" value="NZ_BMKS01000002.1"/>
</dbReference>
<dbReference type="Gene3D" id="1.10.3720.10">
    <property type="entry name" value="MetI-like"/>
    <property type="match status" value="1"/>
</dbReference>
<feature type="transmembrane region" description="Helical" evidence="9">
    <location>
        <begin position="12"/>
        <end position="31"/>
    </location>
</feature>
<evidence type="ECO:0000259" key="10">
    <source>
        <dbReference type="PROSITE" id="PS50928"/>
    </source>
</evidence>
<evidence type="ECO:0000256" key="2">
    <source>
        <dbReference type="ARBA" id="ARBA00022448"/>
    </source>
</evidence>
<evidence type="ECO:0000256" key="9">
    <source>
        <dbReference type="RuleBase" id="RU363032"/>
    </source>
</evidence>
<dbReference type="GO" id="GO:0015031">
    <property type="term" value="P:protein transport"/>
    <property type="evidence" value="ECO:0007669"/>
    <property type="project" value="UniProtKB-KW"/>
</dbReference>
<gene>
    <name evidence="11" type="ORF">GCM10010964_09910</name>
</gene>
<comment type="caution">
    <text evidence="11">The sequence shown here is derived from an EMBL/GenBank/DDBJ whole genome shotgun (WGS) entry which is preliminary data.</text>
</comment>
<feature type="transmembrane region" description="Helical" evidence="9">
    <location>
        <begin position="115"/>
        <end position="135"/>
    </location>
</feature>
<proteinExistence type="inferred from homology"/>
<dbReference type="InterPro" id="IPR050366">
    <property type="entry name" value="BP-dependent_transpt_permease"/>
</dbReference>
<evidence type="ECO:0000256" key="7">
    <source>
        <dbReference type="ARBA" id="ARBA00022989"/>
    </source>
</evidence>
<evidence type="ECO:0000313" key="12">
    <source>
        <dbReference type="Proteomes" id="UP000597507"/>
    </source>
</evidence>
<feature type="transmembrane region" description="Helical" evidence="9">
    <location>
        <begin position="243"/>
        <end position="265"/>
    </location>
</feature>
<feature type="domain" description="ABC transmembrane type-1" evidence="10">
    <location>
        <begin position="76"/>
        <end position="265"/>
    </location>
</feature>
<dbReference type="GO" id="GO:0005886">
    <property type="term" value="C:plasma membrane"/>
    <property type="evidence" value="ECO:0007669"/>
    <property type="project" value="UniProtKB-SubCell"/>
</dbReference>
<dbReference type="Pfam" id="PF00528">
    <property type="entry name" value="BPD_transp_1"/>
    <property type="match status" value="1"/>
</dbReference>
<reference evidence="11 12" key="1">
    <citation type="journal article" date="2014" name="Int. J. Syst. Evol. Microbiol.">
        <title>Complete genome sequence of Corynebacterium casei LMG S-19264T (=DSM 44701T), isolated from a smear-ripened cheese.</title>
        <authorList>
            <consortium name="US DOE Joint Genome Institute (JGI-PGF)"/>
            <person name="Walter F."/>
            <person name="Albersmeier A."/>
            <person name="Kalinowski J."/>
            <person name="Ruckert C."/>
        </authorList>
    </citation>
    <scope>NUCLEOTIDE SEQUENCE [LARGE SCALE GENOMIC DNA]</scope>
    <source>
        <strain evidence="11 12">CGMCC 1.16330</strain>
    </source>
</reference>
<comment type="similarity">
    <text evidence="9">Belongs to the binding-protein-dependent transport system permease family.</text>
</comment>
<evidence type="ECO:0000256" key="5">
    <source>
        <dbReference type="ARBA" id="ARBA00022856"/>
    </source>
</evidence>
<keyword evidence="5" id="KW-0571">Peptide transport</keyword>
<dbReference type="PROSITE" id="PS50928">
    <property type="entry name" value="ABC_TM1"/>
    <property type="match status" value="1"/>
</dbReference>
<dbReference type="EMBL" id="BMKS01000002">
    <property type="protein sequence ID" value="GGG23777.1"/>
    <property type="molecule type" value="Genomic_DNA"/>
</dbReference>
<dbReference type="InterPro" id="IPR025966">
    <property type="entry name" value="OppC_N"/>
</dbReference>
<protein>
    <submittedName>
        <fullName evidence="11">Cytochrome c550</fullName>
    </submittedName>
</protein>
<keyword evidence="6" id="KW-0653">Protein transport</keyword>
<dbReference type="SUPFAM" id="SSF161098">
    <property type="entry name" value="MetI-like"/>
    <property type="match status" value="1"/>
</dbReference>
<feature type="transmembrane region" description="Helical" evidence="9">
    <location>
        <begin position="79"/>
        <end position="103"/>
    </location>
</feature>
<dbReference type="PANTHER" id="PTHR43386">
    <property type="entry name" value="OLIGOPEPTIDE TRANSPORT SYSTEM PERMEASE PROTEIN APPC"/>
    <property type="match status" value="1"/>
</dbReference>
<dbReference type="InterPro" id="IPR000515">
    <property type="entry name" value="MetI-like"/>
</dbReference>
<comment type="subcellular location">
    <subcellularLocation>
        <location evidence="1 9">Cell membrane</location>
        <topology evidence="1 9">Multi-pass membrane protein</topology>
    </subcellularLocation>
</comment>
<keyword evidence="7 9" id="KW-1133">Transmembrane helix</keyword>
<dbReference type="CDD" id="cd06261">
    <property type="entry name" value="TM_PBP2"/>
    <property type="match status" value="1"/>
</dbReference>
<dbReference type="GO" id="GO:0015833">
    <property type="term" value="P:peptide transport"/>
    <property type="evidence" value="ECO:0007669"/>
    <property type="project" value="UniProtKB-KW"/>
</dbReference>
<keyword evidence="4 9" id="KW-0812">Transmembrane</keyword>
<keyword evidence="3" id="KW-1003">Cell membrane</keyword>
<feature type="transmembrane region" description="Helical" evidence="9">
    <location>
        <begin position="141"/>
        <end position="159"/>
    </location>
</feature>
<feature type="transmembrane region" description="Helical" evidence="9">
    <location>
        <begin position="197"/>
        <end position="223"/>
    </location>
</feature>
<accession>A0A8J2Z903</accession>
<name>A0A8J2Z903_9PROT</name>
<dbReference type="AlphaFoldDB" id="A0A8J2Z903"/>
<organism evidence="11 12">
    <name type="scientific">Caldovatus sediminis</name>
    <dbReference type="NCBI Taxonomy" id="2041189"/>
    <lineage>
        <taxon>Bacteria</taxon>
        <taxon>Pseudomonadati</taxon>
        <taxon>Pseudomonadota</taxon>
        <taxon>Alphaproteobacteria</taxon>
        <taxon>Acetobacterales</taxon>
        <taxon>Roseomonadaceae</taxon>
        <taxon>Caldovatus</taxon>
    </lineage>
</organism>
<evidence type="ECO:0000313" key="11">
    <source>
        <dbReference type="EMBL" id="GGG23777.1"/>
    </source>
</evidence>
<dbReference type="PANTHER" id="PTHR43386:SF1">
    <property type="entry name" value="D,D-DIPEPTIDE TRANSPORT SYSTEM PERMEASE PROTEIN DDPC-RELATED"/>
    <property type="match status" value="1"/>
</dbReference>
<keyword evidence="2 9" id="KW-0813">Transport</keyword>